<dbReference type="SMART" id="SM00194">
    <property type="entry name" value="PTPc"/>
    <property type="match status" value="1"/>
</dbReference>
<dbReference type="Pfam" id="PF00102">
    <property type="entry name" value="Y_phosphatase"/>
    <property type="match status" value="1"/>
</dbReference>
<feature type="transmembrane region" description="Helical" evidence="2">
    <location>
        <begin position="141"/>
        <end position="166"/>
    </location>
</feature>
<dbReference type="GO" id="GO:0048666">
    <property type="term" value="P:neuron development"/>
    <property type="evidence" value="ECO:0007669"/>
    <property type="project" value="UniProtKB-ARBA"/>
</dbReference>
<evidence type="ECO:0000259" key="3">
    <source>
        <dbReference type="PROSITE" id="PS50055"/>
    </source>
</evidence>
<name>A0A553NBK5_TIGCA</name>
<dbReference type="InterPro" id="IPR050348">
    <property type="entry name" value="Protein-Tyr_Phosphatase"/>
</dbReference>
<evidence type="ECO:0000256" key="2">
    <source>
        <dbReference type="SAM" id="Phobius"/>
    </source>
</evidence>
<feature type="domain" description="Tyrosine-protein phosphatase" evidence="3">
    <location>
        <begin position="209"/>
        <end position="492"/>
    </location>
</feature>
<dbReference type="CDD" id="cd00047">
    <property type="entry name" value="PTPc"/>
    <property type="match status" value="1"/>
</dbReference>
<accession>A0A553NBK5</accession>
<dbReference type="GO" id="GO:0004725">
    <property type="term" value="F:protein tyrosine phosphatase activity"/>
    <property type="evidence" value="ECO:0007669"/>
    <property type="project" value="InterPro"/>
</dbReference>
<evidence type="ECO:0000259" key="4">
    <source>
        <dbReference type="PROSITE" id="PS50056"/>
    </source>
</evidence>
<dbReference type="PRINTS" id="PR00700">
    <property type="entry name" value="PRTYPHPHTASE"/>
</dbReference>
<dbReference type="PROSITE" id="PS50056">
    <property type="entry name" value="TYR_PHOSPHATASE_2"/>
    <property type="match status" value="1"/>
</dbReference>
<dbReference type="InterPro" id="IPR029021">
    <property type="entry name" value="Prot-tyrosine_phosphatase-like"/>
</dbReference>
<dbReference type="InterPro" id="IPR003595">
    <property type="entry name" value="Tyr_Pase_cat"/>
</dbReference>
<dbReference type="InterPro" id="IPR000387">
    <property type="entry name" value="Tyr_Pase_dom"/>
</dbReference>
<feature type="region of interest" description="Disordered" evidence="1">
    <location>
        <begin position="90"/>
        <end position="135"/>
    </location>
</feature>
<evidence type="ECO:0000313" key="6">
    <source>
        <dbReference type="Proteomes" id="UP000318571"/>
    </source>
</evidence>
<dbReference type="AlphaFoldDB" id="A0A553NBK5"/>
<dbReference type="SMART" id="SM00404">
    <property type="entry name" value="PTPc_motif"/>
    <property type="match status" value="1"/>
</dbReference>
<dbReference type="PROSITE" id="PS51257">
    <property type="entry name" value="PROKAR_LIPOPROTEIN"/>
    <property type="match status" value="1"/>
</dbReference>
<sequence>MRDRPEVKAFACLMLGIFACLLFHFKFSQNNQLKGVVIVSRFTTKKYGLSSAHNIKDSTNEPEHTHFSPHLGNLSPTPWGVFEDSLTDDNKTTLHPSSTSSEGNETTTTTSDGNTFTTTANEGFSTTSEKPIEPPPEESNLIAILLGTFIPLVVLIIVGFILFRVWKHKKPKVKLANKVSQYERRLSCHPMSVREFNSQFHIRLRDGDVNKEFELLQEYGNSLQMRRPRNIGQMDINKPKNRFVDIIPYDHSLVRSTVPDFYINASVITGPHLDDYFIAAQGPKRNTCVDFWNMVLEQKVEVIVCLTNIIENDRVKCFEYWPNDGEMLHFDELSLYTTSEVSLQNDVGVIRTIEVTKEEEDSKVDPITYRVTQYHMTSWPDHGVPESTSAVLQMCSSLMQFKNGERSKPEKLLPEGRISGQRTNPPIVVHCSAGVGRTGTFIGVLMVLRQIEICHSSEVDIASLVKSMRDQRPKMVQSFDQYIFIYHCVKDFINQKTGLVEMSV</sequence>
<evidence type="ECO:0000256" key="1">
    <source>
        <dbReference type="SAM" id="MobiDB-lite"/>
    </source>
</evidence>
<feature type="transmembrane region" description="Helical" evidence="2">
    <location>
        <begin position="7"/>
        <end position="25"/>
    </location>
</feature>
<gene>
    <name evidence="5" type="ORF">TCAL_03608</name>
</gene>
<reference evidence="5 6" key="1">
    <citation type="journal article" date="2018" name="Nat. Ecol. Evol.">
        <title>Genomic signatures of mitonuclear coevolution across populations of Tigriopus californicus.</title>
        <authorList>
            <person name="Barreto F.S."/>
            <person name="Watson E.T."/>
            <person name="Lima T.G."/>
            <person name="Willett C.S."/>
            <person name="Edmands S."/>
            <person name="Li W."/>
            <person name="Burton R.S."/>
        </authorList>
    </citation>
    <scope>NUCLEOTIDE SEQUENCE [LARGE SCALE GENOMIC DNA]</scope>
    <source>
        <strain evidence="5 6">San Diego</strain>
    </source>
</reference>
<dbReference type="PROSITE" id="PS50055">
    <property type="entry name" value="TYR_PHOSPHATASE_PTP"/>
    <property type="match status" value="1"/>
</dbReference>
<dbReference type="InterPro" id="IPR016130">
    <property type="entry name" value="Tyr_Pase_AS"/>
</dbReference>
<keyword evidence="2" id="KW-1133">Transmembrane helix</keyword>
<dbReference type="PANTHER" id="PTHR19134">
    <property type="entry name" value="RECEPTOR-TYPE TYROSINE-PROTEIN PHOSPHATASE"/>
    <property type="match status" value="1"/>
</dbReference>
<protein>
    <recommendedName>
        <fullName evidence="7">Protein-tyrosine-phosphatase</fullName>
    </recommendedName>
</protein>
<dbReference type="STRING" id="6832.A0A553NBK5"/>
<feature type="domain" description="Tyrosine specific protein phosphatases" evidence="4">
    <location>
        <begin position="424"/>
        <end position="483"/>
    </location>
</feature>
<feature type="compositionally biased region" description="Basic and acidic residues" evidence="1">
    <location>
        <begin position="54"/>
        <end position="66"/>
    </location>
</feature>
<keyword evidence="2" id="KW-0812">Transmembrane</keyword>
<comment type="caution">
    <text evidence="5">The sequence shown here is derived from an EMBL/GenBank/DDBJ whole genome shotgun (WGS) entry which is preliminary data.</text>
</comment>
<dbReference type="OrthoDB" id="8609993at2759"/>
<dbReference type="Proteomes" id="UP000318571">
    <property type="component" value="Chromosome 10"/>
</dbReference>
<feature type="compositionally biased region" description="Low complexity" evidence="1">
    <location>
        <begin position="97"/>
        <end position="119"/>
    </location>
</feature>
<dbReference type="SUPFAM" id="SSF52799">
    <property type="entry name" value="(Phosphotyrosine protein) phosphatases II"/>
    <property type="match status" value="1"/>
</dbReference>
<organism evidence="5 6">
    <name type="scientific">Tigriopus californicus</name>
    <name type="common">Marine copepod</name>
    <dbReference type="NCBI Taxonomy" id="6832"/>
    <lineage>
        <taxon>Eukaryota</taxon>
        <taxon>Metazoa</taxon>
        <taxon>Ecdysozoa</taxon>
        <taxon>Arthropoda</taxon>
        <taxon>Crustacea</taxon>
        <taxon>Multicrustacea</taxon>
        <taxon>Hexanauplia</taxon>
        <taxon>Copepoda</taxon>
        <taxon>Harpacticoida</taxon>
        <taxon>Harpacticidae</taxon>
        <taxon>Tigriopus</taxon>
    </lineage>
</organism>
<keyword evidence="2" id="KW-0472">Membrane</keyword>
<dbReference type="OMA" id="TETEYIF"/>
<keyword evidence="6" id="KW-1185">Reference proteome</keyword>
<evidence type="ECO:0000313" key="5">
    <source>
        <dbReference type="EMBL" id="TRY62797.1"/>
    </source>
</evidence>
<dbReference type="EMBL" id="VCGU01000458">
    <property type="protein sequence ID" value="TRY62797.1"/>
    <property type="molecule type" value="Genomic_DNA"/>
</dbReference>
<dbReference type="PANTHER" id="PTHR19134:SF449">
    <property type="entry name" value="TYROSINE-PROTEIN PHOSPHATASE 1"/>
    <property type="match status" value="1"/>
</dbReference>
<dbReference type="PROSITE" id="PS00383">
    <property type="entry name" value="TYR_PHOSPHATASE_1"/>
    <property type="match status" value="1"/>
</dbReference>
<dbReference type="Gene3D" id="3.90.190.10">
    <property type="entry name" value="Protein tyrosine phosphatase superfamily"/>
    <property type="match status" value="1"/>
</dbReference>
<proteinExistence type="predicted"/>
<evidence type="ECO:0008006" key="7">
    <source>
        <dbReference type="Google" id="ProtNLM"/>
    </source>
</evidence>
<dbReference type="InterPro" id="IPR000242">
    <property type="entry name" value="PTP_cat"/>
</dbReference>
<feature type="region of interest" description="Disordered" evidence="1">
    <location>
        <begin position="53"/>
        <end position="76"/>
    </location>
</feature>